<feature type="transmembrane region" description="Helical" evidence="1">
    <location>
        <begin position="75"/>
        <end position="95"/>
    </location>
</feature>
<gene>
    <name evidence="2" type="ORF">JT362_04785</name>
</gene>
<organism evidence="2 3">
    <name type="scientific">Actinophytocola gossypii</name>
    <dbReference type="NCBI Taxonomy" id="2812003"/>
    <lineage>
        <taxon>Bacteria</taxon>
        <taxon>Bacillati</taxon>
        <taxon>Actinomycetota</taxon>
        <taxon>Actinomycetes</taxon>
        <taxon>Pseudonocardiales</taxon>
        <taxon>Pseudonocardiaceae</taxon>
    </lineage>
</organism>
<keyword evidence="3" id="KW-1185">Reference proteome</keyword>
<reference evidence="2 3" key="1">
    <citation type="submission" date="2021-02" db="EMBL/GenBank/DDBJ databases">
        <title>Actinophytocola xerophila sp. nov., isolated from soil of cotton cropping field.</title>
        <authorList>
            <person name="Huang R."/>
            <person name="Chen X."/>
            <person name="Ge X."/>
            <person name="Liu W."/>
        </authorList>
    </citation>
    <scope>NUCLEOTIDE SEQUENCE [LARGE SCALE GENOMIC DNA]</scope>
    <source>
        <strain evidence="2 3">S1-96</strain>
    </source>
</reference>
<keyword evidence="1" id="KW-0472">Membrane</keyword>
<sequence>MTLYPVPLRGDGDNDVAHCRLRSDNEPTWRDLDVPVWEPRTPDFSGDAVISCDLAVTVQTGTVRSISEITRQGPAIGVPLAMAVIGGFLFVPRFVHAMAHVSNPRWVRRLLKLPPPR</sequence>
<evidence type="ECO:0000313" key="3">
    <source>
        <dbReference type="Proteomes" id="UP001156441"/>
    </source>
</evidence>
<dbReference type="RefSeq" id="WP_260189788.1">
    <property type="nucleotide sequence ID" value="NZ_JAFFZE010000006.1"/>
</dbReference>
<protein>
    <recommendedName>
        <fullName evidence="4">DUF393 domain-containing protein</fullName>
    </recommendedName>
</protein>
<name>A0ABT2J3V3_9PSEU</name>
<keyword evidence="1" id="KW-1133">Transmembrane helix</keyword>
<proteinExistence type="predicted"/>
<accession>A0ABT2J3V3</accession>
<evidence type="ECO:0000313" key="2">
    <source>
        <dbReference type="EMBL" id="MCT2582436.1"/>
    </source>
</evidence>
<keyword evidence="1" id="KW-0812">Transmembrane</keyword>
<dbReference type="Proteomes" id="UP001156441">
    <property type="component" value="Unassembled WGS sequence"/>
</dbReference>
<dbReference type="EMBL" id="JAFFZE010000006">
    <property type="protein sequence ID" value="MCT2582436.1"/>
    <property type="molecule type" value="Genomic_DNA"/>
</dbReference>
<comment type="caution">
    <text evidence="2">The sequence shown here is derived from an EMBL/GenBank/DDBJ whole genome shotgun (WGS) entry which is preliminary data.</text>
</comment>
<evidence type="ECO:0008006" key="4">
    <source>
        <dbReference type="Google" id="ProtNLM"/>
    </source>
</evidence>
<evidence type="ECO:0000256" key="1">
    <source>
        <dbReference type="SAM" id="Phobius"/>
    </source>
</evidence>